<proteinExistence type="predicted"/>
<gene>
    <name evidence="3" type="ORF">ACFQ5G_18020</name>
</gene>
<sequence length="458" mass="48917">MSGEKVVATQVAATVIPAAAPSIGVGAALAPVLTVAGVVVGAVVVAAGAVVLTRAAMSGLVWLGDSLEDSYQTWAAQQEKLDEWEAVYAKVVACNARLKRVRGRLADSGGGDLPGPISPAGLPRFKVDQMCADVERHIRRAEATMLQRATDEAIRRIPAGQRNPATGRLAERLRTRMADHARRGAVASPVPSPPVPSRPVRGTGGGDFVPMVEAILGGLDPEATAAECTEALTIAGRVTGTDDMTAAKVQMDALYLRVGEINRAAVTRRADADRAARYLEGLRPDLGSHGLISPARLAHQAELRQSLEDVVAGRRRMDGTLAGRAEDARAEAQVMADQLLIRETWRAALADLGYVTTVEEPKAGSGFAAMTVRHASWDGAGARVVVAKDETRAVFLEPGNDQQLLQWARDVMEINRKAFAERGVVLGEIRHTPIEETTTGKSTEERRLQPPKERKRSR</sequence>
<reference evidence="4" key="1">
    <citation type="journal article" date="2019" name="Int. J. Syst. Evol. Microbiol.">
        <title>The Global Catalogue of Microorganisms (GCM) 10K type strain sequencing project: providing services to taxonomists for standard genome sequencing and annotation.</title>
        <authorList>
            <consortium name="The Broad Institute Genomics Platform"/>
            <consortium name="The Broad Institute Genome Sequencing Center for Infectious Disease"/>
            <person name="Wu L."/>
            <person name="Ma J."/>
        </authorList>
    </citation>
    <scope>NUCLEOTIDE SEQUENCE [LARGE SCALE GENOMIC DNA]</scope>
    <source>
        <strain evidence="4">CCM 7526</strain>
    </source>
</reference>
<evidence type="ECO:0000313" key="4">
    <source>
        <dbReference type="Proteomes" id="UP001597183"/>
    </source>
</evidence>
<feature type="region of interest" description="Disordered" evidence="1">
    <location>
        <begin position="431"/>
        <end position="458"/>
    </location>
</feature>
<dbReference type="EMBL" id="JBHTMK010000023">
    <property type="protein sequence ID" value="MFD1367256.1"/>
    <property type="molecule type" value="Genomic_DNA"/>
</dbReference>
<keyword evidence="2" id="KW-1133">Transmembrane helix</keyword>
<evidence type="ECO:0000313" key="3">
    <source>
        <dbReference type="EMBL" id="MFD1367256.1"/>
    </source>
</evidence>
<organism evidence="3 4">
    <name type="scientific">Actinoplanes sichuanensis</name>
    <dbReference type="NCBI Taxonomy" id="512349"/>
    <lineage>
        <taxon>Bacteria</taxon>
        <taxon>Bacillati</taxon>
        <taxon>Actinomycetota</taxon>
        <taxon>Actinomycetes</taxon>
        <taxon>Micromonosporales</taxon>
        <taxon>Micromonosporaceae</taxon>
        <taxon>Actinoplanes</taxon>
    </lineage>
</organism>
<name>A0ABW4A961_9ACTN</name>
<protein>
    <submittedName>
        <fullName evidence="3">Uncharacterized protein</fullName>
    </submittedName>
</protein>
<keyword evidence="2" id="KW-0812">Transmembrane</keyword>
<accession>A0ABW4A961</accession>
<evidence type="ECO:0000256" key="1">
    <source>
        <dbReference type="SAM" id="MobiDB-lite"/>
    </source>
</evidence>
<dbReference type="RefSeq" id="WP_317795930.1">
    <property type="nucleotide sequence ID" value="NZ_AP028461.1"/>
</dbReference>
<keyword evidence="2" id="KW-0472">Membrane</keyword>
<feature type="transmembrane region" description="Helical" evidence="2">
    <location>
        <begin position="32"/>
        <end position="52"/>
    </location>
</feature>
<keyword evidence="4" id="KW-1185">Reference proteome</keyword>
<evidence type="ECO:0000256" key="2">
    <source>
        <dbReference type="SAM" id="Phobius"/>
    </source>
</evidence>
<comment type="caution">
    <text evidence="3">The sequence shown here is derived from an EMBL/GenBank/DDBJ whole genome shotgun (WGS) entry which is preliminary data.</text>
</comment>
<dbReference type="Proteomes" id="UP001597183">
    <property type="component" value="Unassembled WGS sequence"/>
</dbReference>
<feature type="compositionally biased region" description="Basic and acidic residues" evidence="1">
    <location>
        <begin position="442"/>
        <end position="452"/>
    </location>
</feature>